<sequence>MGKEGQNRGRKSRVFLVGGVGGGRVGRAVFAAPGAGGRLAAGRRRTRVAARGAEADCAAAAVDVRRCSLAAAAAAVAPPGGRGRWRRGSSTGSVLAEPGWPLPHGPGGAGGAPSAAMSRLSVRALRVLTPASALASLVANAIALCSNSWLHSTELMPNPFYNGSGDREQLAKNTVSGLWKMCFNERELPLSLSFSPVPRSFLLSPGFQSEESRLRPFPEAPRATHAWPSLNPLRAPFPLRPLLAGFTFSRSEPGELFSLWARCSLGAVSYAP</sequence>
<comment type="caution">
    <text evidence="2">The sequence shown here is derived from an EMBL/GenBank/DDBJ whole genome shotgun (WGS) entry which is preliminary data.</text>
</comment>
<name>A0A9J6FR57_HAELO</name>
<protein>
    <submittedName>
        <fullName evidence="2">Uncharacterized protein</fullName>
    </submittedName>
</protein>
<dbReference type="OrthoDB" id="9990458at2759"/>
<accession>A0A9J6FR57</accession>
<reference evidence="2 3" key="1">
    <citation type="journal article" date="2020" name="Cell">
        <title>Large-Scale Comparative Analyses of Tick Genomes Elucidate Their Genetic Diversity and Vector Capacities.</title>
        <authorList>
            <consortium name="Tick Genome and Microbiome Consortium (TIGMIC)"/>
            <person name="Jia N."/>
            <person name="Wang J."/>
            <person name="Shi W."/>
            <person name="Du L."/>
            <person name="Sun Y."/>
            <person name="Zhan W."/>
            <person name="Jiang J.F."/>
            <person name="Wang Q."/>
            <person name="Zhang B."/>
            <person name="Ji P."/>
            <person name="Bell-Sakyi L."/>
            <person name="Cui X.M."/>
            <person name="Yuan T.T."/>
            <person name="Jiang B.G."/>
            <person name="Yang W.F."/>
            <person name="Lam T.T."/>
            <person name="Chang Q.C."/>
            <person name="Ding S.J."/>
            <person name="Wang X.J."/>
            <person name="Zhu J.G."/>
            <person name="Ruan X.D."/>
            <person name="Zhao L."/>
            <person name="Wei J.T."/>
            <person name="Ye R.Z."/>
            <person name="Que T.C."/>
            <person name="Du C.H."/>
            <person name="Zhou Y.H."/>
            <person name="Cheng J.X."/>
            <person name="Dai P.F."/>
            <person name="Guo W.B."/>
            <person name="Han X.H."/>
            <person name="Huang E.J."/>
            <person name="Li L.F."/>
            <person name="Wei W."/>
            <person name="Gao Y.C."/>
            <person name="Liu J.Z."/>
            <person name="Shao H.Z."/>
            <person name="Wang X."/>
            <person name="Wang C.C."/>
            <person name="Yang T.C."/>
            <person name="Huo Q.B."/>
            <person name="Li W."/>
            <person name="Chen H.Y."/>
            <person name="Chen S.E."/>
            <person name="Zhou L.G."/>
            <person name="Ni X.B."/>
            <person name="Tian J.H."/>
            <person name="Sheng Y."/>
            <person name="Liu T."/>
            <person name="Pan Y.S."/>
            <person name="Xia L.Y."/>
            <person name="Li J."/>
            <person name="Zhao F."/>
            <person name="Cao W.C."/>
        </authorList>
    </citation>
    <scope>NUCLEOTIDE SEQUENCE [LARGE SCALE GENOMIC DNA]</scope>
    <source>
        <strain evidence="2">HaeL-2018</strain>
    </source>
</reference>
<dbReference type="Proteomes" id="UP000821853">
    <property type="component" value="Unassembled WGS sequence"/>
</dbReference>
<dbReference type="AlphaFoldDB" id="A0A9J6FR57"/>
<organism evidence="2 3">
    <name type="scientific">Haemaphysalis longicornis</name>
    <name type="common">Bush tick</name>
    <dbReference type="NCBI Taxonomy" id="44386"/>
    <lineage>
        <taxon>Eukaryota</taxon>
        <taxon>Metazoa</taxon>
        <taxon>Ecdysozoa</taxon>
        <taxon>Arthropoda</taxon>
        <taxon>Chelicerata</taxon>
        <taxon>Arachnida</taxon>
        <taxon>Acari</taxon>
        <taxon>Parasitiformes</taxon>
        <taxon>Ixodida</taxon>
        <taxon>Ixodoidea</taxon>
        <taxon>Ixodidae</taxon>
        <taxon>Haemaphysalinae</taxon>
        <taxon>Haemaphysalis</taxon>
    </lineage>
</organism>
<dbReference type="VEuPathDB" id="VectorBase:HLOH_051516"/>
<evidence type="ECO:0000313" key="2">
    <source>
        <dbReference type="EMBL" id="KAH9365327.1"/>
    </source>
</evidence>
<keyword evidence="3" id="KW-1185">Reference proteome</keyword>
<feature type="region of interest" description="Disordered" evidence="1">
    <location>
        <begin position="78"/>
        <end position="113"/>
    </location>
</feature>
<proteinExistence type="predicted"/>
<dbReference type="EMBL" id="JABSTR010000003">
    <property type="protein sequence ID" value="KAH9365327.1"/>
    <property type="molecule type" value="Genomic_DNA"/>
</dbReference>
<evidence type="ECO:0000256" key="1">
    <source>
        <dbReference type="SAM" id="MobiDB-lite"/>
    </source>
</evidence>
<gene>
    <name evidence="2" type="ORF">HPB48_007593</name>
</gene>
<dbReference type="Gene3D" id="1.20.140.150">
    <property type="match status" value="1"/>
</dbReference>
<evidence type="ECO:0000313" key="3">
    <source>
        <dbReference type="Proteomes" id="UP000821853"/>
    </source>
</evidence>